<evidence type="ECO:0000259" key="2">
    <source>
        <dbReference type="Pfam" id="PF08666"/>
    </source>
</evidence>
<dbReference type="GO" id="GO:0050661">
    <property type="term" value="F:NADP binding"/>
    <property type="evidence" value="ECO:0007669"/>
    <property type="project" value="InterPro"/>
</dbReference>
<evidence type="ECO:0000313" key="5">
    <source>
        <dbReference type="Proteomes" id="UP000545507"/>
    </source>
</evidence>
<gene>
    <name evidence="4" type="ORF">F3K02_22620</name>
</gene>
<dbReference type="GO" id="GO:0016491">
    <property type="term" value="F:oxidoreductase activity"/>
    <property type="evidence" value="ECO:0007669"/>
    <property type="project" value="InterPro"/>
</dbReference>
<reference evidence="4 5" key="1">
    <citation type="submission" date="2019-09" db="EMBL/GenBank/DDBJ databases">
        <title>Hydrogenophaga aromatica sp. nov., isolated from a para-xylene-degrading enrichment culture.</title>
        <authorList>
            <person name="Tancsics A."/>
            <person name="Banerjee S."/>
        </authorList>
    </citation>
    <scope>NUCLEOTIDE SEQUENCE [LARGE SCALE GENOMIC DNA]</scope>
    <source>
        <strain evidence="4 5">D2P1</strain>
    </source>
</reference>
<dbReference type="Gene3D" id="3.40.50.720">
    <property type="entry name" value="NAD(P)-binding Rossmann-like Domain"/>
    <property type="match status" value="1"/>
</dbReference>
<evidence type="ECO:0000259" key="1">
    <source>
        <dbReference type="Pfam" id="PF03447"/>
    </source>
</evidence>
<evidence type="ECO:0000313" key="4">
    <source>
        <dbReference type="EMBL" id="NWF48026.1"/>
    </source>
</evidence>
<dbReference type="EMBL" id="VYGV01000025">
    <property type="protein sequence ID" value="NWF48026.1"/>
    <property type="molecule type" value="Genomic_DNA"/>
</dbReference>
<dbReference type="PANTHER" id="PTHR37850:SF1">
    <property type="entry name" value="SAF DOMAIN PROTEIN"/>
    <property type="match status" value="1"/>
</dbReference>
<dbReference type="InterPro" id="IPR005106">
    <property type="entry name" value="Asp/hSer_DH_NAD-bd"/>
</dbReference>
<dbReference type="PANTHER" id="PTHR37850">
    <property type="entry name" value="STRU PROTEIN"/>
    <property type="match status" value="1"/>
</dbReference>
<comment type="caution">
    <text evidence="4">The sequence shown here is derived from an EMBL/GenBank/DDBJ whole genome shotgun (WGS) entry which is preliminary data.</text>
</comment>
<feature type="domain" description="Aspartate/homoserine dehydrogenase NAD-binding" evidence="1">
    <location>
        <begin position="13"/>
        <end position="98"/>
    </location>
</feature>
<dbReference type="InterPro" id="IPR048423">
    <property type="entry name" value="DRL_cat"/>
</dbReference>
<organism evidence="4 5">
    <name type="scientific">Hydrogenophaga aromaticivorans</name>
    <dbReference type="NCBI Taxonomy" id="2610898"/>
    <lineage>
        <taxon>Bacteria</taxon>
        <taxon>Pseudomonadati</taxon>
        <taxon>Pseudomonadota</taxon>
        <taxon>Betaproteobacteria</taxon>
        <taxon>Burkholderiales</taxon>
        <taxon>Comamonadaceae</taxon>
        <taxon>Hydrogenophaga</taxon>
    </lineage>
</organism>
<dbReference type="AlphaFoldDB" id="A0A7Y8H0Q8"/>
<dbReference type="CDD" id="cd11616">
    <property type="entry name" value="SAF_DH_OX_like"/>
    <property type="match status" value="1"/>
</dbReference>
<keyword evidence="5" id="KW-1185">Reference proteome</keyword>
<accession>A0A7Y8H0Q8</accession>
<dbReference type="InterPro" id="IPR036291">
    <property type="entry name" value="NAD(P)-bd_dom_sf"/>
</dbReference>
<dbReference type="RefSeq" id="WP_177138240.1">
    <property type="nucleotide sequence ID" value="NZ_VYGV01000025.1"/>
</dbReference>
<feature type="domain" description="Oxidoreductase DRL-like catalytic" evidence="3">
    <location>
        <begin position="119"/>
        <end position="276"/>
    </location>
</feature>
<feature type="domain" description="SAF" evidence="2">
    <location>
        <begin position="305"/>
        <end position="365"/>
    </location>
</feature>
<evidence type="ECO:0000259" key="3">
    <source>
        <dbReference type="Pfam" id="PF21135"/>
    </source>
</evidence>
<proteinExistence type="predicted"/>
<name>A0A7Y8H0Q8_9BURK</name>
<protein>
    <submittedName>
        <fullName evidence="4">NAD(P)-dependent oxidoreductase</fullName>
    </submittedName>
</protein>
<dbReference type="SUPFAM" id="SSF51735">
    <property type="entry name" value="NAD(P)-binding Rossmann-fold domains"/>
    <property type="match status" value="1"/>
</dbReference>
<dbReference type="Proteomes" id="UP000545507">
    <property type="component" value="Unassembled WGS sequence"/>
</dbReference>
<sequence length="380" mass="40987">MNSLNKHRIGLVGTGFIASGFARLVHNHAPDLDIAAVLTRRPPDNTEGFPFPERLTRSVQELLDKCDMIVECSGDVLHATDVIDTALRAGKPVVTMNSEFHVTTGSWFADKGLLTEAEGDQPGSIAALREEAVMMGFKPLVYGNMKGFLNHHPTREEMAYWAGKQGISVEQTTSFTDGTKIQIEQALVANGFGGTITRQGMEGPKSADVTKAAIELARTAAERGQAISDYVLSPGNAGVFVVGTHDKSEWKALNYLKLGDGPYYVLVRPFHLCQYEIIKTVRRVINGGGVLLNNSIAPTVSIVGIAKTDLPAGTRIDRAIGGFQVRGEAARIQDVPNHVPIGMIQNAVITRPVLAGQTLSFDDVELPDTLALSIARKLYA</sequence>
<dbReference type="InterPro" id="IPR013974">
    <property type="entry name" value="SAF"/>
</dbReference>
<dbReference type="Pfam" id="PF21135">
    <property type="entry name" value="DRL_cat"/>
    <property type="match status" value="1"/>
</dbReference>
<dbReference type="Pfam" id="PF08666">
    <property type="entry name" value="SAF"/>
    <property type="match status" value="1"/>
</dbReference>
<dbReference type="Pfam" id="PF03447">
    <property type="entry name" value="NAD_binding_3"/>
    <property type="match status" value="1"/>
</dbReference>